<keyword evidence="1" id="KW-0812">Transmembrane</keyword>
<keyword evidence="1" id="KW-0472">Membrane</keyword>
<feature type="transmembrane region" description="Helical" evidence="1">
    <location>
        <begin position="12"/>
        <end position="33"/>
    </location>
</feature>
<keyword evidence="3" id="KW-1185">Reference proteome</keyword>
<evidence type="ECO:0000313" key="3">
    <source>
        <dbReference type="Proteomes" id="UP000030689"/>
    </source>
</evidence>
<accession>V4KIC9</accession>
<dbReference type="KEGG" id="eus:EUTSA_v10023941mg"/>
<dbReference type="EMBL" id="KI517881">
    <property type="protein sequence ID" value="ESQ29647.1"/>
    <property type="molecule type" value="Genomic_DNA"/>
</dbReference>
<evidence type="ECO:0000313" key="2">
    <source>
        <dbReference type="EMBL" id="ESQ29647.1"/>
    </source>
</evidence>
<organism evidence="2 3">
    <name type="scientific">Eutrema salsugineum</name>
    <name type="common">Saltwater cress</name>
    <name type="synonym">Sisymbrium salsugineum</name>
    <dbReference type="NCBI Taxonomy" id="72664"/>
    <lineage>
        <taxon>Eukaryota</taxon>
        <taxon>Viridiplantae</taxon>
        <taxon>Streptophyta</taxon>
        <taxon>Embryophyta</taxon>
        <taxon>Tracheophyta</taxon>
        <taxon>Spermatophyta</taxon>
        <taxon>Magnoliopsida</taxon>
        <taxon>eudicotyledons</taxon>
        <taxon>Gunneridae</taxon>
        <taxon>Pentapetalae</taxon>
        <taxon>rosids</taxon>
        <taxon>malvids</taxon>
        <taxon>Brassicales</taxon>
        <taxon>Brassicaceae</taxon>
        <taxon>Eutremeae</taxon>
        <taxon>Eutrema</taxon>
    </lineage>
</organism>
<dbReference type="AlphaFoldDB" id="V4KIC9"/>
<name>V4KIC9_EUTSA</name>
<dbReference type="Proteomes" id="UP000030689">
    <property type="component" value="Unassembled WGS sequence"/>
</dbReference>
<protein>
    <submittedName>
        <fullName evidence="2">Uncharacterized protein</fullName>
    </submittedName>
</protein>
<keyword evidence="1" id="KW-1133">Transmembrane helix</keyword>
<dbReference type="Gramene" id="ESQ29647">
    <property type="protein sequence ID" value="ESQ29647"/>
    <property type="gene ID" value="EUTSA_v10023941mg"/>
</dbReference>
<proteinExistence type="predicted"/>
<evidence type="ECO:0000256" key="1">
    <source>
        <dbReference type="SAM" id="Phobius"/>
    </source>
</evidence>
<gene>
    <name evidence="2" type="ORF">EUTSA_v10023941mg</name>
</gene>
<reference evidence="2 3" key="1">
    <citation type="journal article" date="2013" name="Front. Plant Sci.">
        <title>The Reference Genome of the Halophytic Plant Eutrema salsugineum.</title>
        <authorList>
            <person name="Yang R."/>
            <person name="Jarvis D.E."/>
            <person name="Chen H."/>
            <person name="Beilstein M.A."/>
            <person name="Grimwood J."/>
            <person name="Jenkins J."/>
            <person name="Shu S."/>
            <person name="Prochnik S."/>
            <person name="Xin M."/>
            <person name="Ma C."/>
            <person name="Schmutz J."/>
            <person name="Wing R.A."/>
            <person name="Mitchell-Olds T."/>
            <person name="Schumaker K.S."/>
            <person name="Wang X."/>
        </authorList>
    </citation>
    <scope>NUCLEOTIDE SEQUENCE [LARGE SCALE GENOMIC DNA]</scope>
</reference>
<sequence length="71" mass="7881">MTAHNFPLVLPWSWFGSAVGLIGALFIGFGLLADTVHSKRDALLLVKLPFFAKWRYRLSAGKKSTQFSGEL</sequence>